<feature type="region of interest" description="Disordered" evidence="1">
    <location>
        <begin position="209"/>
        <end position="259"/>
    </location>
</feature>
<dbReference type="Proteomes" id="UP000541444">
    <property type="component" value="Unassembled WGS sequence"/>
</dbReference>
<dbReference type="AlphaFoldDB" id="A0A7J7NYD6"/>
<proteinExistence type="predicted"/>
<name>A0A7J7NYD6_9MAGN</name>
<dbReference type="OrthoDB" id="2005479at2759"/>
<comment type="caution">
    <text evidence="2">The sequence shown here is derived from an EMBL/GenBank/DDBJ whole genome shotgun (WGS) entry which is preliminary data.</text>
</comment>
<accession>A0A7J7NYD6</accession>
<gene>
    <name evidence="2" type="ORF">GIB67_024811</name>
</gene>
<feature type="compositionally biased region" description="Low complexity" evidence="1">
    <location>
        <begin position="243"/>
        <end position="259"/>
    </location>
</feature>
<keyword evidence="3" id="KW-1185">Reference proteome</keyword>
<sequence length="278" mass="29844">MKGVRSIGFSQNLMEERGEALSKAHRYTQNLMEGVQMFGPVLHYQPNTLPLLSSNSDQPKEQDLLSHLVTNLSSFASTSDGGNLSRFLLESQNLLSFGAAAGTPSAIIPSVVSNCPESSRLLNSTVKTNGSTDAPCPQMRTVGQNMNCVASEVPQKEIGLGNTSYNALYFPKQTITSSSVKDHMAVNPKLTNIDLNSLCDDAQDCVEDMDMSQPPFNNETGSLVDCPSRMQKDSHQSSPPQTSGNSDSASAPSPSSSSGDQVYFQLCISVPVLVFILQ</sequence>
<organism evidence="2 3">
    <name type="scientific">Kingdonia uniflora</name>
    <dbReference type="NCBI Taxonomy" id="39325"/>
    <lineage>
        <taxon>Eukaryota</taxon>
        <taxon>Viridiplantae</taxon>
        <taxon>Streptophyta</taxon>
        <taxon>Embryophyta</taxon>
        <taxon>Tracheophyta</taxon>
        <taxon>Spermatophyta</taxon>
        <taxon>Magnoliopsida</taxon>
        <taxon>Ranunculales</taxon>
        <taxon>Circaeasteraceae</taxon>
        <taxon>Kingdonia</taxon>
    </lineage>
</organism>
<reference evidence="2 3" key="1">
    <citation type="journal article" date="2020" name="IScience">
        <title>Genome Sequencing of the Endangered Kingdonia uniflora (Circaeasteraceae, Ranunculales) Reveals Potential Mechanisms of Evolutionary Specialization.</title>
        <authorList>
            <person name="Sun Y."/>
            <person name="Deng T."/>
            <person name="Zhang A."/>
            <person name="Moore M.J."/>
            <person name="Landis J.B."/>
            <person name="Lin N."/>
            <person name="Zhang H."/>
            <person name="Zhang X."/>
            <person name="Huang J."/>
            <person name="Zhang X."/>
            <person name="Sun H."/>
            <person name="Wang H."/>
        </authorList>
    </citation>
    <scope>NUCLEOTIDE SEQUENCE [LARGE SCALE GENOMIC DNA]</scope>
    <source>
        <strain evidence="2">TB1705</strain>
        <tissue evidence="2">Leaf</tissue>
    </source>
</reference>
<evidence type="ECO:0000256" key="1">
    <source>
        <dbReference type="SAM" id="MobiDB-lite"/>
    </source>
</evidence>
<dbReference type="EMBL" id="JACGCM010000440">
    <property type="protein sequence ID" value="KAF6172189.1"/>
    <property type="molecule type" value="Genomic_DNA"/>
</dbReference>
<protein>
    <submittedName>
        <fullName evidence="2">Uncharacterized protein</fullName>
    </submittedName>
</protein>
<evidence type="ECO:0000313" key="3">
    <source>
        <dbReference type="Proteomes" id="UP000541444"/>
    </source>
</evidence>
<evidence type="ECO:0000313" key="2">
    <source>
        <dbReference type="EMBL" id="KAF6172189.1"/>
    </source>
</evidence>